<evidence type="ECO:0000313" key="1">
    <source>
        <dbReference type="EMBL" id="SDJ97438.1"/>
    </source>
</evidence>
<dbReference type="OrthoDB" id="2729040at2"/>
<gene>
    <name evidence="1" type="ORF">SAMN05216243_1388</name>
</gene>
<evidence type="ECO:0000313" key="2">
    <source>
        <dbReference type="Proteomes" id="UP000198694"/>
    </source>
</evidence>
<keyword evidence="2" id="KW-1185">Reference proteome</keyword>
<dbReference type="RefSeq" id="WP_093212451.1">
    <property type="nucleotide sequence ID" value="NZ_FNFL01000002.1"/>
</dbReference>
<reference evidence="1 2" key="1">
    <citation type="submission" date="2016-10" db="EMBL/GenBank/DDBJ databases">
        <authorList>
            <person name="de Groot N.N."/>
        </authorList>
    </citation>
    <scope>NUCLEOTIDE SEQUENCE [LARGE SCALE GENOMIC DNA]</scope>
    <source>
        <strain evidence="1 2">CGMCC 1.6502</strain>
    </source>
</reference>
<dbReference type="AlphaFoldDB" id="A0A1G8Y3M7"/>
<dbReference type="EMBL" id="FNFL01000002">
    <property type="protein sequence ID" value="SDJ97438.1"/>
    <property type="molecule type" value="Genomic_DNA"/>
</dbReference>
<organism evidence="1 2">
    <name type="scientific">Sediminibacillus albus</name>
    <dbReference type="NCBI Taxonomy" id="407036"/>
    <lineage>
        <taxon>Bacteria</taxon>
        <taxon>Bacillati</taxon>
        <taxon>Bacillota</taxon>
        <taxon>Bacilli</taxon>
        <taxon>Bacillales</taxon>
        <taxon>Bacillaceae</taxon>
        <taxon>Sediminibacillus</taxon>
    </lineage>
</organism>
<accession>A0A1G8Y3M7</accession>
<dbReference type="STRING" id="407036.SAMN05216243_1388"/>
<name>A0A1G8Y3M7_9BACI</name>
<sequence length="519" mass="58588">MKKLSKKTIWIIALAVVIVIGGSISASALLKKSPKEQYFSAELNSFNLMKDIVKDRYSDEFAWNEATKEKPSESTIEFSAEYNDPSGYDMTGMSDLINNATITLKNDLDPKKKEMSLEASANIAELSVDGVQFYLTSEKAMLTLPFLNEFLQVKESNVGNLLYQADPYAFTGDEEIEFDKFFNQTLISEDHLTHLQDTYLKMIYEELPDDAFVSADEKVDVDGKTIDAAKITLSLSEDQVKKLIEKVLTTAENDDQLKEIIKEQASLDPVTYNSEDVATMIEHFDESIKEAKQDLKDLQVPEGLTSTLWVQDDLVVKRDFSVEMGIDGMEPAALTVAGTQSLAKETQAFDYEFAFKDGYSEESVNLTGDLSWKDNKADDQITISVANSGLELSYTGTEELTDGTRDFDRKFTFSDPSSMAAYQLIWVGQSTYEKDQMNAEYHLAFEGDGLSQDIFQMNMDMDSKLVKSLDIDTDSMEVVDLGTMNAEEMETYYLEDVMPQLQEWMMEFYGAFYNSDMGY</sequence>
<proteinExistence type="predicted"/>
<dbReference type="Proteomes" id="UP000198694">
    <property type="component" value="Unassembled WGS sequence"/>
</dbReference>
<protein>
    <submittedName>
        <fullName evidence="1">Uncharacterized protein</fullName>
    </submittedName>
</protein>